<feature type="domain" description="SOCS box" evidence="8">
    <location>
        <begin position="173"/>
        <end position="221"/>
    </location>
</feature>
<dbReference type="PROSITE" id="PS50225">
    <property type="entry name" value="SOCS"/>
    <property type="match status" value="1"/>
</dbReference>
<proteinExistence type="predicted"/>
<comment type="pathway">
    <text evidence="1">Protein modification; protein ubiquitination.</text>
</comment>
<dbReference type="Pfam" id="PF00017">
    <property type="entry name" value="SH2"/>
    <property type="match status" value="1"/>
</dbReference>
<dbReference type="Ensembl" id="ENSCABT00000021032.1">
    <property type="protein sequence ID" value="ENSCABP00000019194.1"/>
    <property type="gene ID" value="ENSCABG00000014187.1"/>
</dbReference>
<dbReference type="GO" id="GO:0009968">
    <property type="term" value="P:negative regulation of signal transduction"/>
    <property type="evidence" value="ECO:0007669"/>
    <property type="project" value="UniProtKB-KW"/>
</dbReference>
<dbReference type="OMA" id="NLCYIEG"/>
<evidence type="ECO:0000256" key="1">
    <source>
        <dbReference type="ARBA" id="ARBA00004906"/>
    </source>
</evidence>
<dbReference type="PANTHER" id="PTHR10155">
    <property type="entry name" value="PHOSPHATIDYLINOSITOL 3-KINASE REGULATORY SUBUNIT"/>
    <property type="match status" value="1"/>
</dbReference>
<dbReference type="Gene3D" id="3.30.505.10">
    <property type="entry name" value="SH2 domain"/>
    <property type="match status" value="1"/>
</dbReference>
<dbReference type="InterPro" id="IPR001496">
    <property type="entry name" value="SOCS_box"/>
</dbReference>
<dbReference type="GO" id="GO:0035556">
    <property type="term" value="P:intracellular signal transduction"/>
    <property type="evidence" value="ECO:0007669"/>
    <property type="project" value="InterPro"/>
</dbReference>
<dbReference type="PROSITE" id="PS50001">
    <property type="entry name" value="SH2"/>
    <property type="match status" value="1"/>
</dbReference>
<dbReference type="PRINTS" id="PR00401">
    <property type="entry name" value="SH2DOMAIN"/>
</dbReference>
<keyword evidence="3" id="KW-0734">Signal transduction inhibitor</keyword>
<dbReference type="SMART" id="SM00252">
    <property type="entry name" value="SH2"/>
    <property type="match status" value="1"/>
</dbReference>
<sequence length="221" mass="24146">MYTFCPRVCSTHTLSVYIVCCTQRQTRHTGDIYLPPAPQPPALSYHYRSFCGDFERVETALERLDASGFYWGSLSGAEAKRLLSPHPPGAFLVRDSSDHRHLFTLSLRTGAGITNLRIQQQGAAFHLETQPGAPSPPAFACVVQLVEHYLAQAGHPGGPCYLEAQGSRPEPLALARPLRCKVASLQELCRRAVRASIRAGTGGPDLEGLPVPRALRNSLRC</sequence>
<evidence type="ECO:0000256" key="3">
    <source>
        <dbReference type="ARBA" id="ARBA00022700"/>
    </source>
</evidence>
<dbReference type="GeneTree" id="ENSGT00940000159620"/>
<evidence type="ECO:0008006" key="11">
    <source>
        <dbReference type="Google" id="ProtNLM"/>
    </source>
</evidence>
<evidence type="ECO:0000313" key="10">
    <source>
        <dbReference type="Proteomes" id="UP000694404"/>
    </source>
</evidence>
<dbReference type="GO" id="GO:0046854">
    <property type="term" value="P:phosphatidylinositol phosphate biosynthetic process"/>
    <property type="evidence" value="ECO:0007669"/>
    <property type="project" value="TreeGrafter"/>
</dbReference>
<organism evidence="9 10">
    <name type="scientific">Chelonoidis abingdonii</name>
    <name type="common">Abingdon island giant tortoise</name>
    <name type="synonym">Testudo abingdonii</name>
    <dbReference type="NCBI Taxonomy" id="106734"/>
    <lineage>
        <taxon>Eukaryota</taxon>
        <taxon>Metazoa</taxon>
        <taxon>Chordata</taxon>
        <taxon>Craniata</taxon>
        <taxon>Vertebrata</taxon>
        <taxon>Euteleostomi</taxon>
        <taxon>Archelosauria</taxon>
        <taxon>Testudinata</taxon>
        <taxon>Testudines</taxon>
        <taxon>Cryptodira</taxon>
        <taxon>Durocryptodira</taxon>
        <taxon>Testudinoidea</taxon>
        <taxon>Testudinidae</taxon>
        <taxon>Chelonoidis</taxon>
    </lineage>
</organism>
<dbReference type="InterPro" id="IPR036860">
    <property type="entry name" value="SH2_dom_sf"/>
</dbReference>
<evidence type="ECO:0000256" key="4">
    <source>
        <dbReference type="ARBA" id="ARBA00022786"/>
    </source>
</evidence>
<dbReference type="AlphaFoldDB" id="A0A8C0ITZ4"/>
<dbReference type="SUPFAM" id="SSF55550">
    <property type="entry name" value="SH2 domain"/>
    <property type="match status" value="1"/>
</dbReference>
<evidence type="ECO:0000259" key="8">
    <source>
        <dbReference type="PROSITE" id="PS50225"/>
    </source>
</evidence>
<evidence type="ECO:0000259" key="7">
    <source>
        <dbReference type="PROSITE" id="PS50001"/>
    </source>
</evidence>
<reference evidence="9" key="2">
    <citation type="submission" date="2025-09" db="UniProtKB">
        <authorList>
            <consortium name="Ensembl"/>
        </authorList>
    </citation>
    <scope>IDENTIFICATION</scope>
</reference>
<protein>
    <recommendedName>
        <fullName evidence="11">Suppressor of cytokine signaling 3</fullName>
    </recommendedName>
</protein>
<dbReference type="Proteomes" id="UP000694404">
    <property type="component" value="Unplaced"/>
</dbReference>
<name>A0A8C0ITZ4_CHEAB</name>
<keyword evidence="10" id="KW-1185">Reference proteome</keyword>
<keyword evidence="5 6" id="KW-0727">SH2 domain</keyword>
<dbReference type="GO" id="GO:0046935">
    <property type="term" value="F:1-phosphatidylinositol-3-kinase regulator activity"/>
    <property type="evidence" value="ECO:0007669"/>
    <property type="project" value="TreeGrafter"/>
</dbReference>
<reference evidence="9" key="1">
    <citation type="submission" date="2025-08" db="UniProtKB">
        <authorList>
            <consortium name="Ensembl"/>
        </authorList>
    </citation>
    <scope>IDENTIFICATION</scope>
</reference>
<evidence type="ECO:0000256" key="5">
    <source>
        <dbReference type="ARBA" id="ARBA00022999"/>
    </source>
</evidence>
<dbReference type="GO" id="GO:0005942">
    <property type="term" value="C:phosphatidylinositol 3-kinase complex"/>
    <property type="evidence" value="ECO:0007669"/>
    <property type="project" value="TreeGrafter"/>
</dbReference>
<feature type="domain" description="SH2" evidence="7">
    <location>
        <begin position="69"/>
        <end position="149"/>
    </location>
</feature>
<dbReference type="InterPro" id="IPR000980">
    <property type="entry name" value="SH2"/>
</dbReference>
<dbReference type="GO" id="GO:0016567">
    <property type="term" value="P:protein ubiquitination"/>
    <property type="evidence" value="ECO:0007669"/>
    <property type="project" value="UniProtKB-UniPathway"/>
</dbReference>
<evidence type="ECO:0000313" key="9">
    <source>
        <dbReference type="Ensembl" id="ENSCABP00000019194.1"/>
    </source>
</evidence>
<evidence type="ECO:0000256" key="6">
    <source>
        <dbReference type="PROSITE-ProRule" id="PRU00191"/>
    </source>
</evidence>
<dbReference type="SUPFAM" id="SSF158235">
    <property type="entry name" value="SOCS box-like"/>
    <property type="match status" value="1"/>
</dbReference>
<dbReference type="UniPathway" id="UPA00143"/>
<accession>A0A8C0ITZ4</accession>
<keyword evidence="4" id="KW-0833">Ubl conjugation pathway</keyword>
<dbReference type="Pfam" id="PF07525">
    <property type="entry name" value="SOCS_box"/>
    <property type="match status" value="1"/>
</dbReference>
<dbReference type="PANTHER" id="PTHR10155:SF36">
    <property type="entry name" value="SUPPRESSOR OF CYTOKINE SIGNALING 3"/>
    <property type="match status" value="1"/>
</dbReference>
<keyword evidence="2" id="KW-0341">Growth regulation</keyword>
<dbReference type="InterPro" id="IPR036036">
    <property type="entry name" value="SOCS_box-like_dom_sf"/>
</dbReference>
<evidence type="ECO:0000256" key="2">
    <source>
        <dbReference type="ARBA" id="ARBA00022604"/>
    </source>
</evidence>